<proteinExistence type="predicted"/>
<dbReference type="AlphaFoldDB" id="A0A9W5KSC9"/>
<evidence type="ECO:0000313" key="2">
    <source>
        <dbReference type="Proteomes" id="UP000006967"/>
    </source>
</evidence>
<accession>A0A9W5KSC9</accession>
<dbReference type="RefSeq" id="WP_000412085.1">
    <property type="nucleotide sequence ID" value="NZ_JH791883.1"/>
</dbReference>
<sequence length="56" mass="6607">MEKKELFYETVTGIEKLELYNQYYIAGVVKGMLTKAQQLMSQVEEVDQEQRNSKFV</sequence>
<dbReference type="Proteomes" id="UP000006967">
    <property type="component" value="Unassembled WGS sequence"/>
</dbReference>
<gene>
    <name evidence="1" type="ORF">IK5_05316</name>
</gene>
<protein>
    <submittedName>
        <fullName evidence="1">Uncharacterized protein</fullName>
    </submittedName>
</protein>
<name>A0A9W5KSC9_BACCE</name>
<evidence type="ECO:0000313" key="1">
    <source>
        <dbReference type="EMBL" id="EJR67252.1"/>
    </source>
</evidence>
<dbReference type="EMBL" id="AHFG01000070">
    <property type="protein sequence ID" value="EJR67252.1"/>
    <property type="molecule type" value="Genomic_DNA"/>
</dbReference>
<comment type="caution">
    <text evidence="1">The sequence shown here is derived from an EMBL/GenBank/DDBJ whole genome shotgun (WGS) entry which is preliminary data.</text>
</comment>
<organism evidence="1 2">
    <name type="scientific">Bacillus cereus VD154</name>
    <dbReference type="NCBI Taxonomy" id="1053238"/>
    <lineage>
        <taxon>Bacteria</taxon>
        <taxon>Bacillati</taxon>
        <taxon>Bacillota</taxon>
        <taxon>Bacilli</taxon>
        <taxon>Bacillales</taxon>
        <taxon>Bacillaceae</taxon>
        <taxon>Bacillus</taxon>
        <taxon>Bacillus cereus group</taxon>
    </lineage>
</organism>
<reference evidence="1 2" key="1">
    <citation type="submission" date="2012-04" db="EMBL/GenBank/DDBJ databases">
        <title>The Genome Sequence of Bacillus cereus VD154.</title>
        <authorList>
            <consortium name="The Broad Institute Genome Sequencing Platform"/>
            <consortium name="The Broad Institute Genome Sequencing Center for Infectious Disease"/>
            <person name="Feldgarden M."/>
            <person name="Van der Auwera G.A."/>
            <person name="Mahillon J."/>
            <person name="Duprez V."/>
            <person name="Timmery S."/>
            <person name="Mattelet C."/>
            <person name="Dierick K."/>
            <person name="Sun M."/>
            <person name="Yu Z."/>
            <person name="Zhu L."/>
            <person name="Hu X."/>
            <person name="Shank E.B."/>
            <person name="Swiecicka I."/>
            <person name="Hansen B.M."/>
            <person name="Andrup L."/>
            <person name="Young S.K."/>
            <person name="Zeng Q."/>
            <person name="Gargeya S."/>
            <person name="Fitzgerald M."/>
            <person name="Haas B."/>
            <person name="Abouelleil A."/>
            <person name="Alvarado L."/>
            <person name="Arachchi H.M."/>
            <person name="Berlin A."/>
            <person name="Chapman S.B."/>
            <person name="Goldberg J."/>
            <person name="Griggs A."/>
            <person name="Gujja S."/>
            <person name="Hansen M."/>
            <person name="Howarth C."/>
            <person name="Imamovic A."/>
            <person name="Larimer J."/>
            <person name="McCowen C."/>
            <person name="Montmayeur A."/>
            <person name="Murphy C."/>
            <person name="Neiman D."/>
            <person name="Pearson M."/>
            <person name="Priest M."/>
            <person name="Roberts A."/>
            <person name="Saif S."/>
            <person name="Shea T."/>
            <person name="Sisk P."/>
            <person name="Sykes S."/>
            <person name="Wortman J."/>
            <person name="Nusbaum C."/>
            <person name="Birren B."/>
        </authorList>
    </citation>
    <scope>NUCLEOTIDE SEQUENCE [LARGE SCALE GENOMIC DNA]</scope>
    <source>
        <strain evidence="1 2">VD154</strain>
    </source>
</reference>